<evidence type="ECO:0000256" key="5">
    <source>
        <dbReference type="SAM" id="MobiDB-lite"/>
    </source>
</evidence>
<dbReference type="EMBL" id="MTYI01000020">
    <property type="protein sequence ID" value="PNP58682.1"/>
    <property type="molecule type" value="Genomic_DNA"/>
</dbReference>
<dbReference type="PROSITE" id="PS50865">
    <property type="entry name" value="ZF_MYND_2"/>
    <property type="match status" value="1"/>
</dbReference>
<keyword evidence="2 4" id="KW-0863">Zinc-finger</keyword>
<keyword evidence="3" id="KW-0862">Zinc</keyword>
<sequence>MDATCNVCTKGPPEVSIKRCAKCSTTPYCSRECQKADWKVHKKICGKNQSANASSRASNSTSTSLSPPKGLDQPISKPFTRLDHGTWLHDRPEKDVYRLLVDAYRLRVEDTYTIEGEVMAGSLYDKNPDGLGGFQEFLDEVAGVPGLLPPWWNDEKRDACERLGMEDEWSNLRNAAEKSDFIEHYGDPQFPMQLRMLAEAVYGSVPGGGNGTAVRQMMMAMEG</sequence>
<comment type="caution">
    <text evidence="7">The sequence shown here is derived from an EMBL/GenBank/DDBJ whole genome shotgun (WGS) entry which is preliminary data.</text>
</comment>
<feature type="region of interest" description="Disordered" evidence="5">
    <location>
        <begin position="51"/>
        <end position="76"/>
    </location>
</feature>
<dbReference type="AlphaFoldDB" id="A0A2K0ULP7"/>
<dbReference type="PROSITE" id="PS01360">
    <property type="entry name" value="ZF_MYND_1"/>
    <property type="match status" value="1"/>
</dbReference>
<feature type="compositionally biased region" description="Low complexity" evidence="5">
    <location>
        <begin position="51"/>
        <end position="66"/>
    </location>
</feature>
<proteinExistence type="predicted"/>
<evidence type="ECO:0000256" key="4">
    <source>
        <dbReference type="PROSITE-ProRule" id="PRU00134"/>
    </source>
</evidence>
<dbReference type="SUPFAM" id="SSF144232">
    <property type="entry name" value="HIT/MYND zinc finger-like"/>
    <property type="match status" value="1"/>
</dbReference>
<evidence type="ECO:0000256" key="2">
    <source>
        <dbReference type="ARBA" id="ARBA00022771"/>
    </source>
</evidence>
<dbReference type="Pfam" id="PF01753">
    <property type="entry name" value="zf-MYND"/>
    <property type="match status" value="1"/>
</dbReference>
<protein>
    <recommendedName>
        <fullName evidence="6">MYND-type domain-containing protein</fullName>
    </recommendedName>
</protein>
<evidence type="ECO:0000313" key="8">
    <source>
        <dbReference type="Proteomes" id="UP000236290"/>
    </source>
</evidence>
<keyword evidence="1" id="KW-0479">Metal-binding</keyword>
<dbReference type="Proteomes" id="UP000236290">
    <property type="component" value="Unassembled WGS sequence"/>
</dbReference>
<dbReference type="GO" id="GO:0008270">
    <property type="term" value="F:zinc ion binding"/>
    <property type="evidence" value="ECO:0007669"/>
    <property type="project" value="UniProtKB-KW"/>
</dbReference>
<evidence type="ECO:0000313" key="7">
    <source>
        <dbReference type="EMBL" id="PNP58682.1"/>
    </source>
</evidence>
<accession>A0A2K0ULP7</accession>
<feature type="domain" description="MYND-type" evidence="6">
    <location>
        <begin position="5"/>
        <end position="45"/>
    </location>
</feature>
<organism evidence="7 8">
    <name type="scientific">Trichoderma harzianum</name>
    <name type="common">Hypocrea lixii</name>
    <dbReference type="NCBI Taxonomy" id="5544"/>
    <lineage>
        <taxon>Eukaryota</taxon>
        <taxon>Fungi</taxon>
        <taxon>Dikarya</taxon>
        <taxon>Ascomycota</taxon>
        <taxon>Pezizomycotina</taxon>
        <taxon>Sordariomycetes</taxon>
        <taxon>Hypocreomycetidae</taxon>
        <taxon>Hypocreales</taxon>
        <taxon>Hypocreaceae</taxon>
        <taxon>Trichoderma</taxon>
    </lineage>
</organism>
<evidence type="ECO:0000256" key="3">
    <source>
        <dbReference type="ARBA" id="ARBA00022833"/>
    </source>
</evidence>
<name>A0A2K0ULP7_TRIHA</name>
<evidence type="ECO:0000256" key="1">
    <source>
        <dbReference type="ARBA" id="ARBA00022723"/>
    </source>
</evidence>
<dbReference type="Gene3D" id="6.10.140.2220">
    <property type="match status" value="1"/>
</dbReference>
<dbReference type="InterPro" id="IPR002893">
    <property type="entry name" value="Znf_MYND"/>
</dbReference>
<dbReference type="OrthoDB" id="432970at2759"/>
<gene>
    <name evidence="7" type="ORF">THARTR1_01698</name>
</gene>
<reference evidence="7 8" key="1">
    <citation type="submission" date="2017-02" db="EMBL/GenBank/DDBJ databases">
        <title>Genomes of Trichoderma spp. with biocontrol activity.</title>
        <authorList>
            <person name="Gardiner D."/>
            <person name="Kazan K."/>
            <person name="Vos C."/>
            <person name="Harvey P."/>
        </authorList>
    </citation>
    <scope>NUCLEOTIDE SEQUENCE [LARGE SCALE GENOMIC DNA]</scope>
    <source>
        <strain evidence="7 8">Tr1</strain>
    </source>
</reference>
<evidence type="ECO:0000259" key="6">
    <source>
        <dbReference type="PROSITE" id="PS50865"/>
    </source>
</evidence>